<dbReference type="OrthoDB" id="6271476at2759"/>
<proteinExistence type="predicted"/>
<name>A0A183T8Q1_SCHSO</name>
<dbReference type="EMBL" id="UYSU01037591">
    <property type="protein sequence ID" value="VDL99234.1"/>
    <property type="molecule type" value="Genomic_DNA"/>
</dbReference>
<evidence type="ECO:0000313" key="2">
    <source>
        <dbReference type="Proteomes" id="UP000275846"/>
    </source>
</evidence>
<organism evidence="3">
    <name type="scientific">Schistocephalus solidus</name>
    <name type="common">Tapeworm</name>
    <dbReference type="NCBI Taxonomy" id="70667"/>
    <lineage>
        <taxon>Eukaryota</taxon>
        <taxon>Metazoa</taxon>
        <taxon>Spiralia</taxon>
        <taxon>Lophotrochozoa</taxon>
        <taxon>Platyhelminthes</taxon>
        <taxon>Cestoda</taxon>
        <taxon>Eucestoda</taxon>
        <taxon>Diphyllobothriidea</taxon>
        <taxon>Diphyllobothriidae</taxon>
        <taxon>Schistocephalus</taxon>
    </lineage>
</organism>
<dbReference type="WBParaSite" id="SSLN_0001334701-mRNA-1">
    <property type="protein sequence ID" value="SSLN_0001334701-mRNA-1"/>
    <property type="gene ID" value="SSLN_0001334701"/>
</dbReference>
<dbReference type="AlphaFoldDB" id="A0A183T8Q1"/>
<gene>
    <name evidence="1" type="ORF">SSLN_LOCUS12849</name>
</gene>
<reference evidence="3" key="1">
    <citation type="submission" date="2016-06" db="UniProtKB">
        <authorList>
            <consortium name="WormBaseParasite"/>
        </authorList>
    </citation>
    <scope>IDENTIFICATION</scope>
</reference>
<evidence type="ECO:0000313" key="3">
    <source>
        <dbReference type="WBParaSite" id="SSLN_0001334701-mRNA-1"/>
    </source>
</evidence>
<dbReference type="InterPro" id="IPR050951">
    <property type="entry name" value="Retrovirus_Pol_polyprotein"/>
</dbReference>
<protein>
    <submittedName>
        <fullName evidence="3">DUF222 domain-containing protein</fullName>
    </submittedName>
</protein>
<sequence length="143" mass="16024">MAKSRTRFKPSSLPSRISTLLHGHHFTLLTDDKPLLSIFVWKKVIPVYSANRLQRWATILLGNNFEINFCGTTEFGQADALSRLIYNHHEPDEDTGIAAISIEDDVLRQLSDAMQGIPITAADAVLNRITFYVKLSPTCRPDG</sequence>
<dbReference type="PANTHER" id="PTHR37984">
    <property type="entry name" value="PROTEIN CBG26694"/>
    <property type="match status" value="1"/>
</dbReference>
<dbReference type="Proteomes" id="UP000275846">
    <property type="component" value="Unassembled WGS sequence"/>
</dbReference>
<reference evidence="1 2" key="2">
    <citation type="submission" date="2018-11" db="EMBL/GenBank/DDBJ databases">
        <authorList>
            <consortium name="Pathogen Informatics"/>
        </authorList>
    </citation>
    <scope>NUCLEOTIDE SEQUENCE [LARGE SCALE GENOMIC DNA]</scope>
    <source>
        <strain evidence="1 2">NST_G2</strain>
    </source>
</reference>
<keyword evidence="2" id="KW-1185">Reference proteome</keyword>
<accession>A0A183T8Q1</accession>
<dbReference type="PANTHER" id="PTHR37984:SF5">
    <property type="entry name" value="PROTEIN NYNRIN-LIKE"/>
    <property type="match status" value="1"/>
</dbReference>
<evidence type="ECO:0000313" key="1">
    <source>
        <dbReference type="EMBL" id="VDL99234.1"/>
    </source>
</evidence>